<name>X0UCG1_9ZZZZ</name>
<dbReference type="Pfam" id="PF00582">
    <property type="entry name" value="Usp"/>
    <property type="match status" value="1"/>
</dbReference>
<dbReference type="PRINTS" id="PR01438">
    <property type="entry name" value="UNVRSLSTRESS"/>
</dbReference>
<dbReference type="EMBL" id="BARS01019993">
    <property type="protein sequence ID" value="GAF96991.1"/>
    <property type="molecule type" value="Genomic_DNA"/>
</dbReference>
<dbReference type="SUPFAM" id="SSF52402">
    <property type="entry name" value="Adenine nucleotide alpha hydrolases-like"/>
    <property type="match status" value="1"/>
</dbReference>
<dbReference type="Gene3D" id="3.40.50.12370">
    <property type="match status" value="1"/>
</dbReference>
<protein>
    <recommendedName>
        <fullName evidence="2">UspA domain-containing protein</fullName>
    </recommendedName>
</protein>
<accession>X0UCG1</accession>
<evidence type="ECO:0000313" key="3">
    <source>
        <dbReference type="EMBL" id="GAF96991.1"/>
    </source>
</evidence>
<dbReference type="AlphaFoldDB" id="X0UCG1"/>
<sequence>MNARAILFATDFSNSSQAALEYASSLARDSSARLLIAHVEEPAPAYGAGEFALPPPSVEAKRELARMLAEVVPTYGDVRYTHRLLLGDPASEIINLAADEDVDVIVMGTHGRTGLVRLLMGSVAETVVRRAGCPVLTIKQPQPVVIDS</sequence>
<dbReference type="PANTHER" id="PTHR46268">
    <property type="entry name" value="STRESS RESPONSE PROTEIN NHAX"/>
    <property type="match status" value="1"/>
</dbReference>
<evidence type="ECO:0000259" key="2">
    <source>
        <dbReference type="Pfam" id="PF00582"/>
    </source>
</evidence>
<comment type="similarity">
    <text evidence="1">Belongs to the universal stress protein A family.</text>
</comment>
<proteinExistence type="inferred from homology"/>
<evidence type="ECO:0000256" key="1">
    <source>
        <dbReference type="ARBA" id="ARBA00008791"/>
    </source>
</evidence>
<organism evidence="3">
    <name type="scientific">marine sediment metagenome</name>
    <dbReference type="NCBI Taxonomy" id="412755"/>
    <lineage>
        <taxon>unclassified sequences</taxon>
        <taxon>metagenomes</taxon>
        <taxon>ecological metagenomes</taxon>
    </lineage>
</organism>
<feature type="domain" description="UspA" evidence="2">
    <location>
        <begin position="4"/>
        <end position="139"/>
    </location>
</feature>
<dbReference type="CDD" id="cd00293">
    <property type="entry name" value="USP-like"/>
    <property type="match status" value="1"/>
</dbReference>
<comment type="caution">
    <text evidence="3">The sequence shown here is derived from an EMBL/GenBank/DDBJ whole genome shotgun (WGS) entry which is preliminary data.</text>
</comment>
<dbReference type="InterPro" id="IPR006015">
    <property type="entry name" value="Universal_stress_UspA"/>
</dbReference>
<reference evidence="3" key="1">
    <citation type="journal article" date="2014" name="Front. Microbiol.">
        <title>High frequency of phylogenetically diverse reductive dehalogenase-homologous genes in deep subseafloor sedimentary metagenomes.</title>
        <authorList>
            <person name="Kawai M."/>
            <person name="Futagami T."/>
            <person name="Toyoda A."/>
            <person name="Takaki Y."/>
            <person name="Nishi S."/>
            <person name="Hori S."/>
            <person name="Arai W."/>
            <person name="Tsubouchi T."/>
            <person name="Morono Y."/>
            <person name="Uchiyama I."/>
            <person name="Ito T."/>
            <person name="Fujiyama A."/>
            <person name="Inagaki F."/>
            <person name="Takami H."/>
        </authorList>
    </citation>
    <scope>NUCLEOTIDE SEQUENCE</scope>
    <source>
        <strain evidence="3">Expedition CK06-06</strain>
    </source>
</reference>
<dbReference type="PANTHER" id="PTHR46268:SF6">
    <property type="entry name" value="UNIVERSAL STRESS PROTEIN UP12"/>
    <property type="match status" value="1"/>
</dbReference>
<gene>
    <name evidence="3" type="ORF">S01H1_32308</name>
</gene>
<dbReference type="PIRSF" id="PIRSF006276">
    <property type="entry name" value="UspA"/>
    <property type="match status" value="1"/>
</dbReference>
<dbReference type="InterPro" id="IPR006016">
    <property type="entry name" value="UspA"/>
</dbReference>